<protein>
    <submittedName>
        <fullName evidence="3">Uncharacterized protein</fullName>
    </submittedName>
</protein>
<keyword evidence="4" id="KW-1185">Reference proteome</keyword>
<evidence type="ECO:0000256" key="2">
    <source>
        <dbReference type="SAM" id="SignalP"/>
    </source>
</evidence>
<accession>A0ABU8S5D8</accession>
<sequence>MFASPKPALLASIAISTVAGLAMPLLAQTKPASGPVARYDMRAGTVTGMGAMGGGMRGAMSMAFGGGGNSAPQHELYLRLGSGQPPVKGAPKADHFMPPAAKLGKSVPLLTPQAERDARDELPQMGNEKPKGRMLIFWGCGEHAPKGQPVVIDFAKLAAGQMPPGMWSTTVLRDWGPTLTNSKTFGRWPNEDTMGGNKAIRTDASLLGAHRVAGNYSPEIGFNLTKDFMTALNVRTSTLPSGAGMLRWNSVPEATGFYAYMFGAKQGPGGDMGDMVMWSSSASRQFGGGLQDWLSPSQVAPLVTNKTVLPPSATACIVPAEVKAATDFRMGTLTAFGPEENFSYPPRPADPKAAWAVQWTARVRHRSTTSWMDMPGMTGGMPAGMGSGEGPVPQQPRPNCKPRGLGGIMGGVLTGRTGC</sequence>
<evidence type="ECO:0000313" key="4">
    <source>
        <dbReference type="Proteomes" id="UP001379235"/>
    </source>
</evidence>
<name>A0ABU8S5D8_9SPHN</name>
<dbReference type="Proteomes" id="UP001379235">
    <property type="component" value="Unassembled WGS sequence"/>
</dbReference>
<comment type="caution">
    <text evidence="3">The sequence shown here is derived from an EMBL/GenBank/DDBJ whole genome shotgun (WGS) entry which is preliminary data.</text>
</comment>
<gene>
    <name evidence="3" type="ORF">WG900_04525</name>
</gene>
<feature type="signal peptide" evidence="2">
    <location>
        <begin position="1"/>
        <end position="27"/>
    </location>
</feature>
<reference evidence="3 4" key="1">
    <citation type="submission" date="2024-03" db="EMBL/GenBank/DDBJ databases">
        <authorList>
            <person name="Jo J.-H."/>
        </authorList>
    </citation>
    <scope>NUCLEOTIDE SEQUENCE [LARGE SCALE GENOMIC DNA]</scope>
    <source>
        <strain evidence="3 4">AS3R-12</strain>
    </source>
</reference>
<evidence type="ECO:0000313" key="3">
    <source>
        <dbReference type="EMBL" id="MEJ6009183.1"/>
    </source>
</evidence>
<feature type="chain" id="PRO_5045491655" evidence="2">
    <location>
        <begin position="28"/>
        <end position="419"/>
    </location>
</feature>
<keyword evidence="2" id="KW-0732">Signal</keyword>
<dbReference type="RefSeq" id="WP_339965009.1">
    <property type="nucleotide sequence ID" value="NZ_JBBHJY010000001.1"/>
</dbReference>
<proteinExistence type="predicted"/>
<feature type="region of interest" description="Disordered" evidence="1">
    <location>
        <begin position="384"/>
        <end position="408"/>
    </location>
</feature>
<organism evidence="3 4">
    <name type="scientific">Novosphingobium aquae</name>
    <dbReference type="NCBI Taxonomy" id="3133435"/>
    <lineage>
        <taxon>Bacteria</taxon>
        <taxon>Pseudomonadati</taxon>
        <taxon>Pseudomonadota</taxon>
        <taxon>Alphaproteobacteria</taxon>
        <taxon>Sphingomonadales</taxon>
        <taxon>Sphingomonadaceae</taxon>
        <taxon>Novosphingobium</taxon>
    </lineage>
</organism>
<evidence type="ECO:0000256" key="1">
    <source>
        <dbReference type="SAM" id="MobiDB-lite"/>
    </source>
</evidence>
<dbReference type="EMBL" id="JBBHJY010000001">
    <property type="protein sequence ID" value="MEJ6009183.1"/>
    <property type="molecule type" value="Genomic_DNA"/>
</dbReference>